<evidence type="ECO:0000256" key="4">
    <source>
        <dbReference type="ARBA" id="ARBA00022729"/>
    </source>
</evidence>
<evidence type="ECO:0000256" key="2">
    <source>
        <dbReference type="ARBA" id="ARBA00007951"/>
    </source>
</evidence>
<dbReference type="InterPro" id="IPR016286">
    <property type="entry name" value="FUC_metazoa-typ"/>
</dbReference>
<feature type="domain" description="Glycoside hydrolase family 29 N-terminal" evidence="8">
    <location>
        <begin position="11"/>
        <end position="308"/>
    </location>
</feature>
<protein>
    <recommendedName>
        <fullName evidence="3">alpha-L-fucosidase</fullName>
        <ecNumber evidence="3">3.2.1.51</ecNumber>
    </recommendedName>
</protein>
<gene>
    <name evidence="9" type="ORF">CKA38_08800</name>
</gene>
<evidence type="ECO:0000313" key="9">
    <source>
        <dbReference type="EMBL" id="AWI09326.1"/>
    </source>
</evidence>
<dbReference type="Pfam" id="PF01120">
    <property type="entry name" value="Alpha_L_fucos"/>
    <property type="match status" value="1"/>
</dbReference>
<dbReference type="GO" id="GO:0004560">
    <property type="term" value="F:alpha-L-fucosidase activity"/>
    <property type="evidence" value="ECO:0007669"/>
    <property type="project" value="InterPro"/>
</dbReference>
<dbReference type="GO" id="GO:0005764">
    <property type="term" value="C:lysosome"/>
    <property type="evidence" value="ECO:0007669"/>
    <property type="project" value="TreeGrafter"/>
</dbReference>
<organism evidence="9 10">
    <name type="scientific">Ereboglobus luteus</name>
    <dbReference type="NCBI Taxonomy" id="1796921"/>
    <lineage>
        <taxon>Bacteria</taxon>
        <taxon>Pseudomonadati</taxon>
        <taxon>Verrucomicrobiota</taxon>
        <taxon>Opitutia</taxon>
        <taxon>Opitutales</taxon>
        <taxon>Opitutaceae</taxon>
        <taxon>Ereboglobus</taxon>
    </lineage>
</organism>
<keyword evidence="4" id="KW-0732">Signal</keyword>
<dbReference type="Gene3D" id="3.20.20.80">
    <property type="entry name" value="Glycosidases"/>
    <property type="match status" value="1"/>
</dbReference>
<dbReference type="InterPro" id="IPR017853">
    <property type="entry name" value="GH"/>
</dbReference>
<accession>A0A2U8E3I3</accession>
<name>A0A2U8E3I3_9BACT</name>
<dbReference type="InterPro" id="IPR000933">
    <property type="entry name" value="Glyco_hydro_29"/>
</dbReference>
<dbReference type="PRINTS" id="PR00741">
    <property type="entry name" value="GLHYDRLASE29"/>
</dbReference>
<dbReference type="GO" id="GO:0006004">
    <property type="term" value="P:fucose metabolic process"/>
    <property type="evidence" value="ECO:0007669"/>
    <property type="project" value="InterPro"/>
</dbReference>
<dbReference type="RefSeq" id="WP_108825137.1">
    <property type="nucleotide sequence ID" value="NZ_CP023004.1"/>
</dbReference>
<dbReference type="PANTHER" id="PTHR10030:SF37">
    <property type="entry name" value="ALPHA-L-FUCOSIDASE-RELATED"/>
    <property type="match status" value="1"/>
</dbReference>
<evidence type="ECO:0000256" key="1">
    <source>
        <dbReference type="ARBA" id="ARBA00004071"/>
    </source>
</evidence>
<comment type="function">
    <text evidence="1">Alpha-L-fucosidase is responsible for hydrolyzing the alpha-1,6-linked fucose joined to the reducing-end N-acetylglucosamine of the carbohydrate moieties of glycoproteins.</text>
</comment>
<dbReference type="GO" id="GO:0016139">
    <property type="term" value="P:glycoside catabolic process"/>
    <property type="evidence" value="ECO:0007669"/>
    <property type="project" value="TreeGrafter"/>
</dbReference>
<evidence type="ECO:0000256" key="7">
    <source>
        <dbReference type="PIRSR" id="PIRSR001092-1"/>
    </source>
</evidence>
<feature type="site" description="May be important for catalysis" evidence="7">
    <location>
        <position position="240"/>
    </location>
</feature>
<evidence type="ECO:0000259" key="8">
    <source>
        <dbReference type="Pfam" id="PF01120"/>
    </source>
</evidence>
<keyword evidence="6" id="KW-0326">Glycosidase</keyword>
<dbReference type="PANTHER" id="PTHR10030">
    <property type="entry name" value="ALPHA-L-FUCOSIDASE"/>
    <property type="match status" value="1"/>
</dbReference>
<evidence type="ECO:0000313" key="10">
    <source>
        <dbReference type="Proteomes" id="UP000244896"/>
    </source>
</evidence>
<dbReference type="SUPFAM" id="SSF51445">
    <property type="entry name" value="(Trans)glycosidases"/>
    <property type="match status" value="1"/>
</dbReference>
<dbReference type="SMART" id="SM00812">
    <property type="entry name" value="Alpha_L_fucos"/>
    <property type="match status" value="1"/>
</dbReference>
<dbReference type="InterPro" id="IPR057739">
    <property type="entry name" value="Glyco_hydro_29_N"/>
</dbReference>
<comment type="similarity">
    <text evidence="2">Belongs to the glycosyl hydrolase 29 family.</text>
</comment>
<dbReference type="EC" id="3.2.1.51" evidence="3"/>
<dbReference type="OrthoDB" id="107551at2"/>
<dbReference type="PIRSF" id="PIRSF001092">
    <property type="entry name" value="Alpha-L-fucosidase"/>
    <property type="match status" value="1"/>
</dbReference>
<proteinExistence type="inferred from homology"/>
<reference evidence="9 10" key="1">
    <citation type="journal article" date="2018" name="Syst. Appl. Microbiol.">
        <title>Ereboglobus luteus gen. nov. sp. nov. from cockroach guts, and new insights into the oxygen relationship of the genera Opitutus and Didymococcus (Verrucomicrobia: Opitutaceae).</title>
        <authorList>
            <person name="Tegtmeier D."/>
            <person name="Belitz A."/>
            <person name="Radek R."/>
            <person name="Heimerl T."/>
            <person name="Brune A."/>
        </authorList>
    </citation>
    <scope>NUCLEOTIDE SEQUENCE [LARGE SCALE GENOMIC DNA]</scope>
    <source>
        <strain evidence="9 10">Ho45</strain>
    </source>
</reference>
<keyword evidence="10" id="KW-1185">Reference proteome</keyword>
<dbReference type="KEGG" id="elut:CKA38_08800"/>
<dbReference type="Proteomes" id="UP000244896">
    <property type="component" value="Chromosome"/>
</dbReference>
<evidence type="ECO:0000256" key="3">
    <source>
        <dbReference type="ARBA" id="ARBA00012662"/>
    </source>
</evidence>
<evidence type="ECO:0000256" key="6">
    <source>
        <dbReference type="ARBA" id="ARBA00023295"/>
    </source>
</evidence>
<sequence length="417" mass="47347">MNQQNSTSADFSWFDHSRYGMFVHWGAYSVAARGEWVRNRERIPQDEYARLYADNFRAEKYDPAAWAALAKEAGMGYVVITTRHHDGFALWPTATSDFHAGRVGPKRDLLKPFVEAVRAAGLRVGFYFSPADWRHSDYPGSYYRDWPGTGDWCSPDARARMLSCYREQLVELMTGYGKIDYLWYDGCIPADLATPEINEEVIRLQPHILINERNGAPWHVHISEQAINPPKRRDMRWEACMTLNDNWGWHAGDTNWKSAREVVKMLCETAAGGGNLLLNIGPRPDGSVPGETVRILRESGAWLARNGDAIRGCERSPFTWNNWGRVTVRGNRVYLHIRNGTGRELCWAELKNKVLAARWLDGGAPVKFDQQGERLFLRDLPVELPDPLTSTIELTVEGAPEPLTQQTTFWIPGEPAA</sequence>
<evidence type="ECO:0000256" key="5">
    <source>
        <dbReference type="ARBA" id="ARBA00022801"/>
    </source>
</evidence>
<dbReference type="EMBL" id="CP023004">
    <property type="protein sequence ID" value="AWI09326.1"/>
    <property type="molecule type" value="Genomic_DNA"/>
</dbReference>
<dbReference type="AlphaFoldDB" id="A0A2U8E3I3"/>
<keyword evidence="5" id="KW-0378">Hydrolase</keyword>